<dbReference type="AlphaFoldDB" id="A0A7H4P803"/>
<dbReference type="InterPro" id="IPR041460">
    <property type="entry name" value="Molybdopterin_N"/>
</dbReference>
<accession>A0A7H4P803</accession>
<dbReference type="InterPro" id="IPR006656">
    <property type="entry name" value="Mopterin_OxRdtase"/>
</dbReference>
<feature type="domain" description="Molybdopterin oxidoreductase" evidence="4">
    <location>
        <begin position="52"/>
        <end position="147"/>
    </location>
</feature>
<dbReference type="GO" id="GO:0009055">
    <property type="term" value="F:electron transfer activity"/>
    <property type="evidence" value="ECO:0007669"/>
    <property type="project" value="TreeGrafter"/>
</dbReference>
<keyword evidence="2" id="KW-0500">Molybdenum</keyword>
<dbReference type="InterPro" id="IPR050612">
    <property type="entry name" value="Prok_Mopterin_Oxidored"/>
</dbReference>
<feature type="domain" description="Molybdopterin oxidoreductase N-terminal" evidence="5">
    <location>
        <begin position="11"/>
        <end position="47"/>
    </location>
</feature>
<dbReference type="Pfam" id="PF00384">
    <property type="entry name" value="Molybdopterin"/>
    <property type="match status" value="1"/>
</dbReference>
<dbReference type="GO" id="GO:0009061">
    <property type="term" value="P:anaerobic respiration"/>
    <property type="evidence" value="ECO:0007669"/>
    <property type="project" value="TreeGrafter"/>
</dbReference>
<dbReference type="GO" id="GO:0030151">
    <property type="term" value="F:molybdenum ion binding"/>
    <property type="evidence" value="ECO:0007669"/>
    <property type="project" value="TreeGrafter"/>
</dbReference>
<evidence type="ECO:0000259" key="4">
    <source>
        <dbReference type="Pfam" id="PF00384"/>
    </source>
</evidence>
<dbReference type="EMBL" id="UGMX01000002">
    <property type="protein sequence ID" value="STW08568.1"/>
    <property type="molecule type" value="Genomic_DNA"/>
</dbReference>
<name>A0A7H4P803_9ENTR</name>
<dbReference type="GO" id="GO:0050626">
    <property type="term" value="F:trimethylamine-N-oxide reductase (cytochrome c) activity"/>
    <property type="evidence" value="ECO:0007669"/>
    <property type="project" value="UniProtKB-EC"/>
</dbReference>
<organism evidence="6 7">
    <name type="scientific">Klebsiella grimontii</name>
    <dbReference type="NCBI Taxonomy" id="2058152"/>
    <lineage>
        <taxon>Bacteria</taxon>
        <taxon>Pseudomonadati</taxon>
        <taxon>Pseudomonadota</taxon>
        <taxon>Gammaproteobacteria</taxon>
        <taxon>Enterobacterales</taxon>
        <taxon>Enterobacteriaceae</taxon>
        <taxon>Klebsiella/Raoultella group</taxon>
        <taxon>Klebsiella</taxon>
    </lineage>
</organism>
<evidence type="ECO:0000256" key="2">
    <source>
        <dbReference type="ARBA" id="ARBA00022505"/>
    </source>
</evidence>
<dbReference type="Pfam" id="PF18364">
    <property type="entry name" value="Molybdopterin_N"/>
    <property type="match status" value="1"/>
</dbReference>
<proteinExistence type="predicted"/>
<dbReference type="PANTHER" id="PTHR43742">
    <property type="entry name" value="TRIMETHYLAMINE-N-OXIDE REDUCTASE"/>
    <property type="match status" value="1"/>
</dbReference>
<sequence length="188" mass="20492">MKKQHNLTVMHWGTWQVQARDGNIEAVTPVPWDKNPSPIGQSLPDAVTSKTRIRRPAVRAGYLQNGPASREGRGKEPFVEVSWEVALDLLARELNSVKARCGNEAIFGGSYGWASAGRFHHAQSQLHRFLKCFGGYTASTNTYSSAAGRAHPAAYTRSAEPAAPPAYPLFRAGARVSAVRRVRRPAAA</sequence>
<dbReference type="Proteomes" id="UP000254571">
    <property type="component" value="Unassembled WGS sequence"/>
</dbReference>
<evidence type="ECO:0000313" key="6">
    <source>
        <dbReference type="EMBL" id="STW08568.1"/>
    </source>
</evidence>
<evidence type="ECO:0000259" key="5">
    <source>
        <dbReference type="Pfam" id="PF18364"/>
    </source>
</evidence>
<comment type="cofactor">
    <cofactor evidence="1">
        <name>Mo-bis(molybdopterin guanine dinucleotide)</name>
        <dbReference type="ChEBI" id="CHEBI:60539"/>
    </cofactor>
</comment>
<dbReference type="Gene3D" id="3.40.50.740">
    <property type="match status" value="1"/>
</dbReference>
<comment type="caution">
    <text evidence="6">The sequence shown here is derived from an EMBL/GenBank/DDBJ whole genome shotgun (WGS) entry which is preliminary data.</text>
</comment>
<keyword evidence="3 6" id="KW-0560">Oxidoreductase</keyword>
<evidence type="ECO:0000256" key="3">
    <source>
        <dbReference type="ARBA" id="ARBA00023002"/>
    </source>
</evidence>
<evidence type="ECO:0000313" key="7">
    <source>
        <dbReference type="Proteomes" id="UP000254571"/>
    </source>
</evidence>
<gene>
    <name evidence="6" type="primary">dmsA_9</name>
    <name evidence="6" type="ORF">NCTC9149_05034</name>
</gene>
<dbReference type="EC" id="1.7.2.3" evidence="6"/>
<evidence type="ECO:0000256" key="1">
    <source>
        <dbReference type="ARBA" id="ARBA00001942"/>
    </source>
</evidence>
<dbReference type="SUPFAM" id="SSF53706">
    <property type="entry name" value="Formate dehydrogenase/DMSO reductase, domains 1-3"/>
    <property type="match status" value="1"/>
</dbReference>
<dbReference type="GO" id="GO:0030288">
    <property type="term" value="C:outer membrane-bounded periplasmic space"/>
    <property type="evidence" value="ECO:0007669"/>
    <property type="project" value="TreeGrafter"/>
</dbReference>
<dbReference type="PANTHER" id="PTHR43742:SF10">
    <property type="entry name" value="TRIMETHYLAMINE-N-OXIDE REDUCTASE 2"/>
    <property type="match status" value="1"/>
</dbReference>
<reference evidence="6 7" key="1">
    <citation type="submission" date="2018-06" db="EMBL/GenBank/DDBJ databases">
        <authorList>
            <consortium name="Pathogen Informatics"/>
            <person name="Doyle S."/>
        </authorList>
    </citation>
    <scope>NUCLEOTIDE SEQUENCE [LARGE SCALE GENOMIC DNA]</scope>
    <source>
        <strain evidence="6 7">NCTC9149</strain>
    </source>
</reference>
<protein>
    <submittedName>
        <fullName evidence="6">Biotin sulfoxide reductase</fullName>
        <ecNumber evidence="6">1.7.2.3</ecNumber>
    </submittedName>
</protein>